<keyword evidence="1" id="KW-0472">Membrane</keyword>
<sequence length="60" mass="6441">MGQPSFAASNAIIYLTYGAFLVVGTGIAWTMRNQSKGEFLSANRTQTAWPLALNFIASGE</sequence>
<gene>
    <name evidence="2" type="ORF">B0T14DRAFT_420098</name>
</gene>
<keyword evidence="3" id="KW-1185">Reference proteome</keyword>
<proteinExistence type="predicted"/>
<reference evidence="2" key="1">
    <citation type="submission" date="2023-06" db="EMBL/GenBank/DDBJ databases">
        <title>Genome-scale phylogeny and comparative genomics of the fungal order Sordariales.</title>
        <authorList>
            <consortium name="Lawrence Berkeley National Laboratory"/>
            <person name="Hensen N."/>
            <person name="Bonometti L."/>
            <person name="Westerberg I."/>
            <person name="Brannstrom I.O."/>
            <person name="Guillou S."/>
            <person name="Cros-Aarteil S."/>
            <person name="Calhoun S."/>
            <person name="Haridas S."/>
            <person name="Kuo A."/>
            <person name="Mondo S."/>
            <person name="Pangilinan J."/>
            <person name="Riley R."/>
            <person name="Labutti K."/>
            <person name="Andreopoulos B."/>
            <person name="Lipzen A."/>
            <person name="Chen C."/>
            <person name="Yanf M."/>
            <person name="Daum C."/>
            <person name="Ng V."/>
            <person name="Clum A."/>
            <person name="Steindorff A."/>
            <person name="Ohm R."/>
            <person name="Martin F."/>
            <person name="Silar P."/>
            <person name="Natvig D."/>
            <person name="Lalanne C."/>
            <person name="Gautier V."/>
            <person name="Ament-Velasquez S.L."/>
            <person name="Kruys A."/>
            <person name="Hutchinson M.I."/>
            <person name="Powell A.J."/>
            <person name="Barry K."/>
            <person name="Miller A.N."/>
            <person name="Grigoriev I.V."/>
            <person name="Debuchy R."/>
            <person name="Gladieux P."/>
            <person name="Thoren M.H."/>
            <person name="Johannesson H."/>
        </authorList>
    </citation>
    <scope>NUCLEOTIDE SEQUENCE</scope>
    <source>
        <strain evidence="2">CBS 606.72</strain>
    </source>
</reference>
<dbReference type="EMBL" id="JAULSU010000001">
    <property type="protein sequence ID" value="KAK0633678.1"/>
    <property type="molecule type" value="Genomic_DNA"/>
</dbReference>
<protein>
    <submittedName>
        <fullName evidence="2">Uncharacterized protein</fullName>
    </submittedName>
</protein>
<evidence type="ECO:0000313" key="3">
    <source>
        <dbReference type="Proteomes" id="UP001175000"/>
    </source>
</evidence>
<keyword evidence="1" id="KW-0812">Transmembrane</keyword>
<evidence type="ECO:0000313" key="2">
    <source>
        <dbReference type="EMBL" id="KAK0633678.1"/>
    </source>
</evidence>
<organism evidence="2 3">
    <name type="scientific">Immersiella caudata</name>
    <dbReference type="NCBI Taxonomy" id="314043"/>
    <lineage>
        <taxon>Eukaryota</taxon>
        <taxon>Fungi</taxon>
        <taxon>Dikarya</taxon>
        <taxon>Ascomycota</taxon>
        <taxon>Pezizomycotina</taxon>
        <taxon>Sordariomycetes</taxon>
        <taxon>Sordariomycetidae</taxon>
        <taxon>Sordariales</taxon>
        <taxon>Lasiosphaeriaceae</taxon>
        <taxon>Immersiella</taxon>
    </lineage>
</organism>
<evidence type="ECO:0000256" key="1">
    <source>
        <dbReference type="SAM" id="Phobius"/>
    </source>
</evidence>
<feature type="transmembrane region" description="Helical" evidence="1">
    <location>
        <begin position="12"/>
        <end position="31"/>
    </location>
</feature>
<dbReference type="AlphaFoldDB" id="A0AA39XGP3"/>
<dbReference type="Proteomes" id="UP001175000">
    <property type="component" value="Unassembled WGS sequence"/>
</dbReference>
<comment type="caution">
    <text evidence="2">The sequence shown here is derived from an EMBL/GenBank/DDBJ whole genome shotgun (WGS) entry which is preliminary data.</text>
</comment>
<accession>A0AA39XGP3</accession>
<name>A0AA39XGP3_9PEZI</name>
<keyword evidence="1" id="KW-1133">Transmembrane helix</keyword>